<proteinExistence type="predicted"/>
<protein>
    <submittedName>
        <fullName evidence="1">Uncharacterized protein</fullName>
    </submittedName>
</protein>
<name>A0AA96V5K8_9EURY</name>
<dbReference type="RefSeq" id="WP_338097822.1">
    <property type="nucleotide sequence ID" value="NZ_CP131061.1"/>
</dbReference>
<sequence length="105" mass="12356">MTKEYTRRKPVISGTINPTNKKRIDELVKDGEFASVSDFLNQAVSDYLKNLGKPPGNLSFGMDREMIEEVVREQITLYYAEMKDKELKENEMKERQNKMKSMRFK</sequence>
<reference evidence="1 2" key="1">
    <citation type="submission" date="2023-07" db="EMBL/GenBank/DDBJ databases">
        <title>Closed genome sequence of Methanosarcinaceae archaeon Am2.</title>
        <authorList>
            <person name="Poehlein A."/>
            <person name="Protasov E."/>
            <person name="Platt K."/>
            <person name="Reeh H."/>
            <person name="Daniel R."/>
            <person name="Brune A."/>
        </authorList>
    </citation>
    <scope>NUCLEOTIDE SEQUENCE [LARGE SCALE GENOMIC DNA]</scope>
    <source>
        <strain evidence="1 2">Am2</strain>
    </source>
</reference>
<organism evidence="1 2">
    <name type="scientific">Methanolapillus ohkumae</name>
    <dbReference type="NCBI Taxonomy" id="3028298"/>
    <lineage>
        <taxon>Archaea</taxon>
        <taxon>Methanobacteriati</taxon>
        <taxon>Methanobacteriota</taxon>
        <taxon>Stenosarchaea group</taxon>
        <taxon>Methanomicrobia</taxon>
        <taxon>Methanosarcinales</taxon>
        <taxon>Methanosarcinaceae</taxon>
        <taxon>Methanolapillus</taxon>
    </lineage>
</organism>
<keyword evidence="2" id="KW-1185">Reference proteome</keyword>
<evidence type="ECO:0000313" key="2">
    <source>
        <dbReference type="Proteomes" id="UP001304970"/>
    </source>
</evidence>
<accession>A0AA96V5K8</accession>
<dbReference type="EMBL" id="CP131061">
    <property type="protein sequence ID" value="WNY26290.1"/>
    <property type="molecule type" value="Genomic_DNA"/>
</dbReference>
<evidence type="ECO:0000313" key="1">
    <source>
        <dbReference type="EMBL" id="WNY26290.1"/>
    </source>
</evidence>
<dbReference type="GeneID" id="89227444"/>
<dbReference type="Proteomes" id="UP001304970">
    <property type="component" value="Chromosome"/>
</dbReference>
<gene>
    <name evidence="1" type="ORF">MsAm2_00500</name>
</gene>
<dbReference type="AlphaFoldDB" id="A0AA96V5K8"/>